<accession>A0A7I7PDJ3</accession>
<proteinExistence type="predicted"/>
<evidence type="ECO:0000259" key="2">
    <source>
        <dbReference type="Pfam" id="PF03713"/>
    </source>
</evidence>
<reference evidence="3 4" key="1">
    <citation type="journal article" date="2019" name="Emerg. Microbes Infect.">
        <title>Comprehensive subspecies identification of 175 nontuberculous mycobacteria species based on 7547 genomic profiles.</title>
        <authorList>
            <person name="Matsumoto Y."/>
            <person name="Kinjo T."/>
            <person name="Motooka D."/>
            <person name="Nabeya D."/>
            <person name="Jung N."/>
            <person name="Uechi K."/>
            <person name="Horii T."/>
            <person name="Iida T."/>
            <person name="Fujita J."/>
            <person name="Nakamura S."/>
        </authorList>
    </citation>
    <scope>NUCLEOTIDE SEQUENCE [LARGE SCALE GENOMIC DNA]</scope>
    <source>
        <strain evidence="3 4">JCM 16367</strain>
    </source>
</reference>
<keyword evidence="1" id="KW-0732">Signal</keyword>
<organism evidence="3 4">
    <name type="scientific">Mycobacterium noviomagense</name>
    <dbReference type="NCBI Taxonomy" id="459858"/>
    <lineage>
        <taxon>Bacteria</taxon>
        <taxon>Bacillati</taxon>
        <taxon>Actinomycetota</taxon>
        <taxon>Actinomycetes</taxon>
        <taxon>Mycobacteriales</taxon>
        <taxon>Mycobacteriaceae</taxon>
        <taxon>Mycobacterium</taxon>
    </lineage>
</organism>
<dbReference type="Pfam" id="PF03713">
    <property type="entry name" value="DUF305"/>
    <property type="match status" value="1"/>
</dbReference>
<dbReference type="PANTHER" id="PTHR36933">
    <property type="entry name" value="SLL0788 PROTEIN"/>
    <property type="match status" value="1"/>
</dbReference>
<evidence type="ECO:0000313" key="3">
    <source>
        <dbReference type="EMBL" id="BBY06595.1"/>
    </source>
</evidence>
<evidence type="ECO:0000256" key="1">
    <source>
        <dbReference type="SAM" id="SignalP"/>
    </source>
</evidence>
<dbReference type="PANTHER" id="PTHR36933:SF1">
    <property type="entry name" value="SLL0788 PROTEIN"/>
    <property type="match status" value="1"/>
</dbReference>
<dbReference type="AlphaFoldDB" id="A0A7I7PDJ3"/>
<dbReference type="KEGG" id="mnv:MNVI_19130"/>
<protein>
    <recommendedName>
        <fullName evidence="2">DUF305 domain-containing protein</fullName>
    </recommendedName>
</protein>
<gene>
    <name evidence="3" type="ORF">MNVI_19130</name>
</gene>
<feature type="signal peptide" evidence="1">
    <location>
        <begin position="1"/>
        <end position="28"/>
    </location>
</feature>
<name>A0A7I7PDJ3_9MYCO</name>
<dbReference type="InterPro" id="IPR012347">
    <property type="entry name" value="Ferritin-like"/>
</dbReference>
<sequence>MGMVAGMATRVARIVAAMALVAAAGLSACGGSSTQKGAAGSQADQSASHNRADIAFAANMIPHHQQAVDLSAPVPSHTGNAELVKLASGIGSAQHSEIQKLQGFLVQWSTQPDADTRGPADTAMTGMVDQATMAKLGSLQGADYDKLWLQSMISHHQGAIDMANTEITNGRNSDAIAMAKRMVSTQQGEIDQMKKMLGG</sequence>
<feature type="chain" id="PRO_5039386082" description="DUF305 domain-containing protein" evidence="1">
    <location>
        <begin position="29"/>
        <end position="199"/>
    </location>
</feature>
<dbReference type="Proteomes" id="UP000466894">
    <property type="component" value="Chromosome"/>
</dbReference>
<evidence type="ECO:0000313" key="4">
    <source>
        <dbReference type="Proteomes" id="UP000466894"/>
    </source>
</evidence>
<dbReference type="EMBL" id="AP022583">
    <property type="protein sequence ID" value="BBY06595.1"/>
    <property type="molecule type" value="Genomic_DNA"/>
</dbReference>
<dbReference type="Gene3D" id="1.20.1260.10">
    <property type="match status" value="1"/>
</dbReference>
<feature type="domain" description="DUF305" evidence="2">
    <location>
        <begin position="53"/>
        <end position="197"/>
    </location>
</feature>
<dbReference type="InterPro" id="IPR005183">
    <property type="entry name" value="DUF305_CopM-like"/>
</dbReference>